<keyword evidence="3" id="KW-1185">Reference proteome</keyword>
<gene>
    <name evidence="2" type="ORF">AOL_s00097g70</name>
</gene>
<comment type="caution">
    <text evidence="2">The sequence shown here is derived from an EMBL/GenBank/DDBJ whole genome shotgun (WGS) entry which is preliminary data.</text>
</comment>
<dbReference type="RefSeq" id="XP_011124205.1">
    <property type="nucleotide sequence ID" value="XM_011125903.1"/>
</dbReference>
<accession>G1XI93</accession>
<dbReference type="HOGENOM" id="CLU_2183327_0_0_1"/>
<evidence type="ECO:0000313" key="2">
    <source>
        <dbReference type="EMBL" id="EGX47024.1"/>
    </source>
</evidence>
<evidence type="ECO:0000256" key="1">
    <source>
        <dbReference type="SAM" id="Phobius"/>
    </source>
</evidence>
<keyword evidence="1" id="KW-0812">Transmembrane</keyword>
<dbReference type="AlphaFoldDB" id="G1XI93"/>
<proteinExistence type="predicted"/>
<feature type="transmembrane region" description="Helical" evidence="1">
    <location>
        <begin position="22"/>
        <end position="40"/>
    </location>
</feature>
<keyword evidence="1" id="KW-1133">Transmembrane helix</keyword>
<dbReference type="GeneID" id="22895737"/>
<dbReference type="EMBL" id="ADOT01000172">
    <property type="protein sequence ID" value="EGX47024.1"/>
    <property type="molecule type" value="Genomic_DNA"/>
</dbReference>
<keyword evidence="1" id="KW-0472">Membrane</keyword>
<protein>
    <submittedName>
        <fullName evidence="2">Uncharacterized protein</fullName>
    </submittedName>
</protein>
<reference evidence="2 3" key="1">
    <citation type="journal article" date="2011" name="PLoS Pathog.">
        <title>Genomic and proteomic analyses of the fungus Arthrobotrys oligospora provide insights into nematode-trap formation.</title>
        <authorList>
            <person name="Yang J."/>
            <person name="Wang L."/>
            <person name="Ji X."/>
            <person name="Feng Y."/>
            <person name="Li X."/>
            <person name="Zou C."/>
            <person name="Xu J."/>
            <person name="Ren Y."/>
            <person name="Mi Q."/>
            <person name="Wu J."/>
            <person name="Liu S."/>
            <person name="Liu Y."/>
            <person name="Huang X."/>
            <person name="Wang H."/>
            <person name="Niu X."/>
            <person name="Li J."/>
            <person name="Liang L."/>
            <person name="Luo Y."/>
            <person name="Ji K."/>
            <person name="Zhou W."/>
            <person name="Yu Z."/>
            <person name="Li G."/>
            <person name="Liu Y."/>
            <person name="Li L."/>
            <person name="Qiao M."/>
            <person name="Feng L."/>
            <person name="Zhang K.-Q."/>
        </authorList>
    </citation>
    <scope>NUCLEOTIDE SEQUENCE [LARGE SCALE GENOMIC DNA]</scope>
    <source>
        <strain evidence="3">ATCC 24927 / CBS 115.81 / DSM 1491</strain>
    </source>
</reference>
<name>G1XI93_ARTOA</name>
<dbReference type="Proteomes" id="UP000008784">
    <property type="component" value="Unassembled WGS sequence"/>
</dbReference>
<organism evidence="2 3">
    <name type="scientific">Arthrobotrys oligospora (strain ATCC 24927 / CBS 115.81 / DSM 1491)</name>
    <name type="common">Nematode-trapping fungus</name>
    <name type="synonym">Didymozoophaga oligospora</name>
    <dbReference type="NCBI Taxonomy" id="756982"/>
    <lineage>
        <taxon>Eukaryota</taxon>
        <taxon>Fungi</taxon>
        <taxon>Dikarya</taxon>
        <taxon>Ascomycota</taxon>
        <taxon>Pezizomycotina</taxon>
        <taxon>Orbiliomycetes</taxon>
        <taxon>Orbiliales</taxon>
        <taxon>Orbiliaceae</taxon>
        <taxon>Orbilia</taxon>
        <taxon>Orbilia oligospora</taxon>
    </lineage>
</organism>
<dbReference type="InParanoid" id="G1XI93"/>
<sequence>MAEKWDAWGPAEKPGVYPRQNFALAVVAGTPLISLAFTSLRLHAKRKSGWGLDDLTITLATMNLEKLTDAAFIHCHNIPLVEVYKTMALWYSHMGYQPEKARAADGSKL</sequence>
<evidence type="ECO:0000313" key="3">
    <source>
        <dbReference type="Proteomes" id="UP000008784"/>
    </source>
</evidence>